<evidence type="ECO:0000259" key="10">
    <source>
        <dbReference type="PROSITE" id="PS51371"/>
    </source>
</evidence>
<comment type="caution">
    <text evidence="12">The sequence shown here is derived from an EMBL/GenBank/DDBJ whole genome shotgun (WGS) entry which is preliminary data.</text>
</comment>
<comment type="subcellular location">
    <subcellularLocation>
        <location evidence="1">Membrane</location>
        <topology evidence="1">Multi-pass membrane protein</topology>
    </subcellularLocation>
</comment>
<keyword evidence="2 8" id="KW-0812">Transmembrane</keyword>
<dbReference type="PROSITE" id="PS51846">
    <property type="entry name" value="CNNM"/>
    <property type="match status" value="1"/>
</dbReference>
<evidence type="ECO:0000313" key="12">
    <source>
        <dbReference type="EMBL" id="HGW91665.1"/>
    </source>
</evidence>
<dbReference type="PANTHER" id="PTHR22777:SF17">
    <property type="entry name" value="UPF0053 PROTEIN SLL0260"/>
    <property type="match status" value="1"/>
</dbReference>
<feature type="transmembrane region" description="Helical" evidence="9">
    <location>
        <begin position="52"/>
        <end position="71"/>
    </location>
</feature>
<dbReference type="CDD" id="cd04590">
    <property type="entry name" value="CBS_pair_CorC_HlyC_assoc"/>
    <property type="match status" value="1"/>
</dbReference>
<evidence type="ECO:0000256" key="8">
    <source>
        <dbReference type="PROSITE-ProRule" id="PRU01193"/>
    </source>
</evidence>
<evidence type="ECO:0000256" key="4">
    <source>
        <dbReference type="ARBA" id="ARBA00022989"/>
    </source>
</evidence>
<gene>
    <name evidence="12" type="ORF">ENV67_03890</name>
</gene>
<dbReference type="SUPFAM" id="SSF54631">
    <property type="entry name" value="CBS-domain pair"/>
    <property type="match status" value="1"/>
</dbReference>
<dbReference type="InterPro" id="IPR046342">
    <property type="entry name" value="CBS_dom_sf"/>
</dbReference>
<dbReference type="PANTHER" id="PTHR22777">
    <property type="entry name" value="HEMOLYSIN-RELATED"/>
    <property type="match status" value="1"/>
</dbReference>
<dbReference type="InterPro" id="IPR002550">
    <property type="entry name" value="CNNM"/>
</dbReference>
<evidence type="ECO:0000259" key="11">
    <source>
        <dbReference type="PROSITE" id="PS51846"/>
    </source>
</evidence>
<dbReference type="Gene3D" id="3.10.580.10">
    <property type="entry name" value="CBS-domain"/>
    <property type="match status" value="1"/>
</dbReference>
<dbReference type="GO" id="GO:0005886">
    <property type="term" value="C:plasma membrane"/>
    <property type="evidence" value="ECO:0007669"/>
    <property type="project" value="TreeGrafter"/>
</dbReference>
<reference evidence="12" key="1">
    <citation type="journal article" date="2020" name="mSystems">
        <title>Genome- and Community-Level Interaction Insights into Carbon Utilization and Element Cycling Functions of Hydrothermarchaeota in Hydrothermal Sediment.</title>
        <authorList>
            <person name="Zhou Z."/>
            <person name="Liu Y."/>
            <person name="Xu W."/>
            <person name="Pan J."/>
            <person name="Luo Z.H."/>
            <person name="Li M."/>
        </authorList>
    </citation>
    <scope>NUCLEOTIDE SEQUENCE [LARGE SCALE GENOMIC DNA]</scope>
    <source>
        <strain evidence="12">SpSt-780</strain>
    </source>
</reference>
<dbReference type="Pfam" id="PF01595">
    <property type="entry name" value="CNNM"/>
    <property type="match status" value="1"/>
</dbReference>
<evidence type="ECO:0000256" key="3">
    <source>
        <dbReference type="ARBA" id="ARBA00022737"/>
    </source>
</evidence>
<evidence type="ECO:0000256" key="9">
    <source>
        <dbReference type="SAM" id="Phobius"/>
    </source>
</evidence>
<name>A0A7C4YFM0_UNCW3</name>
<sequence length="301" mass="35237">MIFILIPILIFFSFLFSSLEAAIFSLNPYRYLYFESIGNRLVRIVFSSKNRILTTILISNTFVNVLFAQLIERSFHQNLPTILITLITTLSLLIFGEYTPKIFGIKRKNFLLKYFLPIFSVIYFIEYPIHLIFSIIIPLKESRRMLKGKKFFEDLFFVGEKEGALQEIESKLSSSIITISKMKAKEIMIPKDKYYFINENSKIEDIITFIPENIKRFPVYRRDPENVVGIIDLKDILCEKGDLKKYIKSAVFVSENTSVSELLKYLKRTREKMILIVGENNILKGVVDIEHIEIELIKKLK</sequence>
<dbReference type="InterPro" id="IPR000644">
    <property type="entry name" value="CBS_dom"/>
</dbReference>
<feature type="transmembrane region" description="Helical" evidence="9">
    <location>
        <begin position="115"/>
        <end position="139"/>
    </location>
</feature>
<dbReference type="EMBL" id="DTHG01000045">
    <property type="protein sequence ID" value="HGW91665.1"/>
    <property type="molecule type" value="Genomic_DNA"/>
</dbReference>
<proteinExistence type="predicted"/>
<dbReference type="PROSITE" id="PS51371">
    <property type="entry name" value="CBS"/>
    <property type="match status" value="1"/>
</dbReference>
<keyword evidence="4 8" id="KW-1133">Transmembrane helix</keyword>
<dbReference type="AlphaFoldDB" id="A0A7C4YFM0"/>
<protein>
    <submittedName>
        <fullName evidence="12">DUF21 domain-containing protein</fullName>
    </submittedName>
</protein>
<feature type="transmembrane region" description="Helical" evidence="9">
    <location>
        <begin position="78"/>
        <end position="95"/>
    </location>
</feature>
<dbReference type="Pfam" id="PF00571">
    <property type="entry name" value="CBS"/>
    <property type="match status" value="2"/>
</dbReference>
<dbReference type="Gene3D" id="3.90.1280.20">
    <property type="match status" value="1"/>
</dbReference>
<evidence type="ECO:0000256" key="6">
    <source>
        <dbReference type="ARBA" id="ARBA00023136"/>
    </source>
</evidence>
<keyword evidence="3" id="KW-0677">Repeat</keyword>
<evidence type="ECO:0000256" key="1">
    <source>
        <dbReference type="ARBA" id="ARBA00004141"/>
    </source>
</evidence>
<keyword evidence="5 7" id="KW-0129">CBS domain</keyword>
<accession>A0A7C4YFM0</accession>
<dbReference type="InterPro" id="IPR044751">
    <property type="entry name" value="Ion_transp-like_CBS"/>
</dbReference>
<feature type="domain" description="CNNM transmembrane" evidence="11">
    <location>
        <begin position="1"/>
        <end position="106"/>
    </location>
</feature>
<evidence type="ECO:0000256" key="7">
    <source>
        <dbReference type="PROSITE-ProRule" id="PRU00703"/>
    </source>
</evidence>
<keyword evidence="6 8" id="KW-0472">Membrane</keyword>
<evidence type="ECO:0000256" key="2">
    <source>
        <dbReference type="ARBA" id="ARBA00022692"/>
    </source>
</evidence>
<feature type="domain" description="CBS" evidence="10">
    <location>
        <begin position="246"/>
        <end position="301"/>
    </location>
</feature>
<evidence type="ECO:0000256" key="5">
    <source>
        <dbReference type="ARBA" id="ARBA00023122"/>
    </source>
</evidence>
<organism evidence="12">
    <name type="scientific">candidate division WOR-3 bacterium</name>
    <dbReference type="NCBI Taxonomy" id="2052148"/>
    <lineage>
        <taxon>Bacteria</taxon>
        <taxon>Bacteria division WOR-3</taxon>
    </lineage>
</organism>